<protein>
    <submittedName>
        <fullName evidence="2">Uncharacterized protein</fullName>
    </submittedName>
</protein>
<evidence type="ECO:0000313" key="3">
    <source>
        <dbReference type="Proteomes" id="UP000078576"/>
    </source>
</evidence>
<gene>
    <name evidence="2" type="ORF">VP1G_08693</name>
</gene>
<accession>A0A194VC97</accession>
<feature type="region of interest" description="Disordered" evidence="1">
    <location>
        <begin position="176"/>
        <end position="258"/>
    </location>
</feature>
<reference evidence="3" key="1">
    <citation type="submission" date="2014-12" db="EMBL/GenBank/DDBJ databases">
        <title>Genome Sequence of Valsa Canker Pathogens Uncovers a Specific Adaption of Colonization on Woody Bark.</title>
        <authorList>
            <person name="Yin Z."/>
            <person name="Liu H."/>
            <person name="Gao X."/>
            <person name="Li Z."/>
            <person name="Song N."/>
            <person name="Ke X."/>
            <person name="Dai Q."/>
            <person name="Wu Y."/>
            <person name="Sun Y."/>
            <person name="Xu J.-R."/>
            <person name="Kang Z.K."/>
            <person name="Wang L."/>
            <person name="Huang L."/>
        </authorList>
    </citation>
    <scope>NUCLEOTIDE SEQUENCE [LARGE SCALE GENOMIC DNA]</scope>
    <source>
        <strain evidence="3">SXYL134</strain>
    </source>
</reference>
<proteinExistence type="predicted"/>
<keyword evidence="3" id="KW-1185">Reference proteome</keyword>
<dbReference type="EMBL" id="KN714779">
    <property type="protein sequence ID" value="KUI61513.1"/>
    <property type="molecule type" value="Genomic_DNA"/>
</dbReference>
<sequence>MASRQTRHTLRTNMSRAGFIWPNRRSVLMHERKDRAIICALRDRGGATFLRHGGHGDLRHVKHQIGHILAGMFDMAAADAEAGRIDSFETPLDWVANLRTQLRWAAHLGEDIFLELFLQLSRARRKWHKHPREPFNTEEHGVLAHAIDGFHQIASDDWAKSYEWLFFNTAFGERSSGERVGDDPAAAASHTQETCASVAAGEPHPDTPLASGGAEDEDSDVQMGDGEEDEEEEEDNGVREVRQRLADTELGEEMEVEE</sequence>
<dbReference type="AlphaFoldDB" id="A0A194VC97"/>
<feature type="compositionally biased region" description="Acidic residues" evidence="1">
    <location>
        <begin position="214"/>
        <end position="235"/>
    </location>
</feature>
<feature type="compositionally biased region" description="Acidic residues" evidence="1">
    <location>
        <begin position="249"/>
        <end position="258"/>
    </location>
</feature>
<name>A0A194VC97_CYTMA</name>
<evidence type="ECO:0000313" key="2">
    <source>
        <dbReference type="EMBL" id="KUI61513.1"/>
    </source>
</evidence>
<feature type="compositionally biased region" description="Basic and acidic residues" evidence="1">
    <location>
        <begin position="236"/>
        <end position="247"/>
    </location>
</feature>
<organism evidence="2 3">
    <name type="scientific">Cytospora mali</name>
    <name type="common">Apple Valsa canker fungus</name>
    <name type="synonym">Valsa mali</name>
    <dbReference type="NCBI Taxonomy" id="578113"/>
    <lineage>
        <taxon>Eukaryota</taxon>
        <taxon>Fungi</taxon>
        <taxon>Dikarya</taxon>
        <taxon>Ascomycota</taxon>
        <taxon>Pezizomycotina</taxon>
        <taxon>Sordariomycetes</taxon>
        <taxon>Sordariomycetidae</taxon>
        <taxon>Diaporthales</taxon>
        <taxon>Cytosporaceae</taxon>
        <taxon>Cytospora</taxon>
    </lineage>
</organism>
<dbReference type="Proteomes" id="UP000078576">
    <property type="component" value="Unassembled WGS sequence"/>
</dbReference>
<evidence type="ECO:0000256" key="1">
    <source>
        <dbReference type="SAM" id="MobiDB-lite"/>
    </source>
</evidence>
<dbReference type="OrthoDB" id="5236711at2759"/>